<evidence type="ECO:0000313" key="2">
    <source>
        <dbReference type="Proteomes" id="UP000549765"/>
    </source>
</evidence>
<keyword evidence="2" id="KW-1185">Reference proteome</keyword>
<dbReference type="AlphaFoldDB" id="A0A7X6N5F1"/>
<organism evidence="1 2">
    <name type="scientific">Periweissella fabalis</name>
    <dbReference type="NCBI Taxonomy" id="1070421"/>
    <lineage>
        <taxon>Bacteria</taxon>
        <taxon>Bacillati</taxon>
        <taxon>Bacillota</taxon>
        <taxon>Bacilli</taxon>
        <taxon>Lactobacillales</taxon>
        <taxon>Lactobacillaceae</taxon>
        <taxon>Periweissella</taxon>
    </lineage>
</organism>
<accession>A0A7X6N5F1</accession>
<gene>
    <name evidence="1" type="ORF">HF964_09500</name>
</gene>
<dbReference type="Proteomes" id="UP000549765">
    <property type="component" value="Unassembled WGS sequence"/>
</dbReference>
<dbReference type="RefSeq" id="WP_168722807.1">
    <property type="nucleotide sequence ID" value="NZ_JAAXPN010000014.1"/>
</dbReference>
<evidence type="ECO:0000313" key="1">
    <source>
        <dbReference type="EMBL" id="NKZ25017.1"/>
    </source>
</evidence>
<protein>
    <submittedName>
        <fullName evidence="1">Uncharacterized protein</fullName>
    </submittedName>
</protein>
<dbReference type="EMBL" id="JAAXPN010000014">
    <property type="protein sequence ID" value="NKZ25017.1"/>
    <property type="molecule type" value="Genomic_DNA"/>
</dbReference>
<name>A0A7X6N5F1_9LACO</name>
<reference evidence="1 2" key="1">
    <citation type="submission" date="2020-04" db="EMBL/GenBank/DDBJ databases">
        <title>MicrobeNet Type strains.</title>
        <authorList>
            <person name="Nicholson A.C."/>
        </authorList>
    </citation>
    <scope>NUCLEOTIDE SEQUENCE [LARGE SCALE GENOMIC DNA]</scope>
    <source>
        <strain evidence="1 2">CCUG 61472</strain>
    </source>
</reference>
<sequence length="75" mass="8443">MNGDTSSAKLSFNSHAYNKTEYAAHVTGIKLLVSLYAKKAHELNYVKFMDMFAIPDRMADVVITELNEKATPFNE</sequence>
<proteinExistence type="predicted"/>
<comment type="caution">
    <text evidence="1">The sequence shown here is derived from an EMBL/GenBank/DDBJ whole genome shotgun (WGS) entry which is preliminary data.</text>
</comment>